<evidence type="ECO:0000259" key="5">
    <source>
        <dbReference type="Pfam" id="PF25087"/>
    </source>
</evidence>
<name>A0ABP8LQJ2_9BACT</name>
<protein>
    <submittedName>
        <fullName evidence="6">Glucose-1-phosphate thymidylyltransferase</fullName>
    </submittedName>
</protein>
<accession>A0ABP8LQJ2</accession>
<feature type="domain" description="Mannose-1-phosphate guanyltransferase C-terminal" evidence="5">
    <location>
        <begin position="67"/>
        <end position="138"/>
    </location>
</feature>
<dbReference type="Proteomes" id="UP001500552">
    <property type="component" value="Unassembled WGS sequence"/>
</dbReference>
<reference evidence="7" key="1">
    <citation type="journal article" date="2019" name="Int. J. Syst. Evol. Microbiol.">
        <title>The Global Catalogue of Microorganisms (GCM) 10K type strain sequencing project: providing services to taxonomists for standard genome sequencing and annotation.</title>
        <authorList>
            <consortium name="The Broad Institute Genomics Platform"/>
            <consortium name="The Broad Institute Genome Sequencing Center for Infectious Disease"/>
            <person name="Wu L."/>
            <person name="Ma J."/>
        </authorList>
    </citation>
    <scope>NUCLEOTIDE SEQUENCE [LARGE SCALE GENOMIC DNA]</scope>
    <source>
        <strain evidence="7">JCM 17926</strain>
    </source>
</reference>
<dbReference type="PANTHER" id="PTHR43584:SF8">
    <property type="entry name" value="N-ACETYLMURAMATE ALPHA-1-PHOSPHATE URIDYLYLTRANSFERASE"/>
    <property type="match status" value="1"/>
</dbReference>
<keyword evidence="4" id="KW-0012">Acyltransferase</keyword>
<comment type="similarity">
    <text evidence="1">In the C-terminal section; belongs to the transferase hexapeptide repeat family.</text>
</comment>
<proteinExistence type="inferred from homology"/>
<evidence type="ECO:0000313" key="6">
    <source>
        <dbReference type="EMBL" id="GAA4432660.1"/>
    </source>
</evidence>
<keyword evidence="3" id="KW-0808">Transferase</keyword>
<comment type="caution">
    <text evidence="6">The sequence shown here is derived from an EMBL/GenBank/DDBJ whole genome shotgun (WGS) entry which is preliminary data.</text>
</comment>
<dbReference type="SUPFAM" id="SSF51161">
    <property type="entry name" value="Trimeric LpxA-like enzymes"/>
    <property type="match status" value="1"/>
</dbReference>
<organism evidence="6 7">
    <name type="scientific">Pontibacter saemangeumensis</name>
    <dbReference type="NCBI Taxonomy" id="1084525"/>
    <lineage>
        <taxon>Bacteria</taxon>
        <taxon>Pseudomonadati</taxon>
        <taxon>Bacteroidota</taxon>
        <taxon>Cytophagia</taxon>
        <taxon>Cytophagales</taxon>
        <taxon>Hymenobacteraceae</taxon>
        <taxon>Pontibacter</taxon>
    </lineage>
</organism>
<dbReference type="RefSeq" id="WP_345158911.1">
    <property type="nucleotide sequence ID" value="NZ_BAABHC010000014.1"/>
</dbReference>
<gene>
    <name evidence="6" type="ORF">GCM10023188_21290</name>
</gene>
<evidence type="ECO:0000256" key="1">
    <source>
        <dbReference type="ARBA" id="ARBA00007707"/>
    </source>
</evidence>
<dbReference type="InterPro" id="IPR011004">
    <property type="entry name" value="Trimer_LpxA-like_sf"/>
</dbReference>
<sequence>MNLYIDSYIAGFSGPFAAHKDALPWQLTKDLPGIIEEMIRRLDDSYIMKNGIAVHRSATVEEGVVLKGPAIVSEGCFIGAHAYIRGGVFLGKGTTVGTGCEIKSSIILHQSAVAHFNFVGDSLIGSNVNFEAGSIVANHYNERAEKQIWVVLNGGMINTGAEKFGALVGDNCKIGANAVLSPGTILAKGTVVKRLELVEQTVRHGGQEQEKQ</sequence>
<comment type="similarity">
    <text evidence="2">In the N-terminal section; belongs to the N-acetylglucosamine-1-phosphate uridyltransferase family.</text>
</comment>
<keyword evidence="7" id="KW-1185">Reference proteome</keyword>
<dbReference type="Pfam" id="PF25087">
    <property type="entry name" value="GMPPB_C"/>
    <property type="match status" value="1"/>
</dbReference>
<evidence type="ECO:0000256" key="3">
    <source>
        <dbReference type="ARBA" id="ARBA00022679"/>
    </source>
</evidence>
<evidence type="ECO:0000313" key="7">
    <source>
        <dbReference type="Proteomes" id="UP001500552"/>
    </source>
</evidence>
<dbReference type="InterPro" id="IPR056729">
    <property type="entry name" value="GMPPB_C"/>
</dbReference>
<dbReference type="Pfam" id="PF14602">
    <property type="entry name" value="Hexapep_2"/>
    <property type="match status" value="1"/>
</dbReference>
<dbReference type="Gene3D" id="2.160.10.10">
    <property type="entry name" value="Hexapeptide repeat proteins"/>
    <property type="match status" value="1"/>
</dbReference>
<dbReference type="EMBL" id="BAABHC010000014">
    <property type="protein sequence ID" value="GAA4432660.1"/>
    <property type="molecule type" value="Genomic_DNA"/>
</dbReference>
<dbReference type="PANTHER" id="PTHR43584">
    <property type="entry name" value="NUCLEOTIDYL TRANSFERASE"/>
    <property type="match status" value="1"/>
</dbReference>
<evidence type="ECO:0000256" key="4">
    <source>
        <dbReference type="ARBA" id="ARBA00023315"/>
    </source>
</evidence>
<dbReference type="InterPro" id="IPR050065">
    <property type="entry name" value="GlmU-like"/>
</dbReference>
<evidence type="ECO:0000256" key="2">
    <source>
        <dbReference type="ARBA" id="ARBA00007947"/>
    </source>
</evidence>
<dbReference type="InterPro" id="IPR001451">
    <property type="entry name" value="Hexapep"/>
</dbReference>